<dbReference type="PANTHER" id="PTHR12242:SF1">
    <property type="entry name" value="MYND-TYPE DOMAIN-CONTAINING PROTEIN"/>
    <property type="match status" value="1"/>
</dbReference>
<dbReference type="AlphaFoldDB" id="A0AAX6MAG2"/>
<evidence type="ECO:0000256" key="5">
    <source>
        <dbReference type="SAM" id="Phobius"/>
    </source>
</evidence>
<evidence type="ECO:0000313" key="7">
    <source>
        <dbReference type="Proteomes" id="UP001369815"/>
    </source>
</evidence>
<dbReference type="GO" id="GO:0016020">
    <property type="term" value="C:membrane"/>
    <property type="evidence" value="ECO:0007669"/>
    <property type="project" value="InterPro"/>
</dbReference>
<evidence type="ECO:0000256" key="4">
    <source>
        <dbReference type="ARBA" id="ARBA00023136"/>
    </source>
</evidence>
<evidence type="ECO:0000313" key="6">
    <source>
        <dbReference type="EMBL" id="KAK6949181.1"/>
    </source>
</evidence>
<feature type="transmembrane region" description="Helical" evidence="5">
    <location>
        <begin position="78"/>
        <end position="100"/>
    </location>
</feature>
<name>A0AAX6MAG2_9PEZI</name>
<dbReference type="GO" id="GO:0012505">
    <property type="term" value="C:endomembrane system"/>
    <property type="evidence" value="ECO:0007669"/>
    <property type="project" value="UniProtKB-SubCell"/>
</dbReference>
<feature type="transmembrane region" description="Helical" evidence="5">
    <location>
        <begin position="184"/>
        <end position="204"/>
    </location>
</feature>
<feature type="transmembrane region" description="Helical" evidence="5">
    <location>
        <begin position="36"/>
        <end position="58"/>
    </location>
</feature>
<dbReference type="Proteomes" id="UP001369815">
    <property type="component" value="Unassembled WGS sequence"/>
</dbReference>
<keyword evidence="4 5" id="KW-0472">Membrane</keyword>
<reference evidence="6 7" key="1">
    <citation type="journal article" date="2024" name="Front Chem Biol">
        <title>Unveiling the potential of Daldinia eschscholtzii MFLUCC 19-0629 through bioactivity and bioinformatics studies for enhanced sustainable agriculture production.</title>
        <authorList>
            <person name="Brooks S."/>
            <person name="Weaver J.A."/>
            <person name="Klomchit A."/>
            <person name="Alharthi S.A."/>
            <person name="Onlamun T."/>
            <person name="Nurani R."/>
            <person name="Vong T.K."/>
            <person name="Alberti F."/>
            <person name="Greco C."/>
        </authorList>
    </citation>
    <scope>NUCLEOTIDE SEQUENCE [LARGE SCALE GENOMIC DNA]</scope>
    <source>
        <strain evidence="6">MFLUCC 19-0629</strain>
    </source>
</reference>
<accession>A0AAX6MAG2</accession>
<feature type="transmembrane region" description="Helical" evidence="5">
    <location>
        <begin position="224"/>
        <end position="243"/>
    </location>
</feature>
<dbReference type="PANTHER" id="PTHR12242">
    <property type="entry name" value="OS02G0130600 PROTEIN-RELATED"/>
    <property type="match status" value="1"/>
</dbReference>
<evidence type="ECO:0000256" key="1">
    <source>
        <dbReference type="ARBA" id="ARBA00004127"/>
    </source>
</evidence>
<dbReference type="InterPro" id="IPR006838">
    <property type="entry name" value="ADTRP_AIG1"/>
</dbReference>
<keyword evidence="2 5" id="KW-0812">Transmembrane</keyword>
<comment type="subcellular location">
    <subcellularLocation>
        <location evidence="1">Endomembrane system</location>
        <topology evidence="1">Multi-pass membrane protein</topology>
    </subcellularLocation>
</comment>
<sequence length="286" mass="32497">MSSVAVSSDLLGSFKFGTGNWDPEHRFETSWLFPPYVLFALRLLMSLYAFITLLFNIGYQCANIDLGGCEASRREFSYFTVLTYWGLAFYMLVASIHTFTYARYSMPLLDRFPRPLQALHALYYSTVTTFPFLVTIVYWGVLYGYGSAWFPTVYGAWTNVSQHALNSFYALFEIFLTSVGPQPWIHALWLIVLMALYLALAYVTKATKGFYVYPFLDPEKTGSLVAAYIFGIAAATLVIYVIVKSIIWVRCWLTEEKLGWRGKFAKFPPGNLQEIELGDINGAGIK</sequence>
<organism evidence="6 7">
    <name type="scientific">Daldinia eschscholtzii</name>
    <dbReference type="NCBI Taxonomy" id="292717"/>
    <lineage>
        <taxon>Eukaryota</taxon>
        <taxon>Fungi</taxon>
        <taxon>Dikarya</taxon>
        <taxon>Ascomycota</taxon>
        <taxon>Pezizomycotina</taxon>
        <taxon>Sordariomycetes</taxon>
        <taxon>Xylariomycetidae</taxon>
        <taxon>Xylariales</taxon>
        <taxon>Hypoxylaceae</taxon>
        <taxon>Daldinia</taxon>
    </lineage>
</organism>
<dbReference type="Pfam" id="PF04750">
    <property type="entry name" value="Far-17a_AIG1"/>
    <property type="match status" value="1"/>
</dbReference>
<proteinExistence type="predicted"/>
<evidence type="ECO:0000256" key="3">
    <source>
        <dbReference type="ARBA" id="ARBA00022989"/>
    </source>
</evidence>
<comment type="caution">
    <text evidence="6">The sequence shown here is derived from an EMBL/GenBank/DDBJ whole genome shotgun (WGS) entry which is preliminary data.</text>
</comment>
<keyword evidence="7" id="KW-1185">Reference proteome</keyword>
<dbReference type="EMBL" id="JBANMG010000009">
    <property type="protein sequence ID" value="KAK6949181.1"/>
    <property type="molecule type" value="Genomic_DNA"/>
</dbReference>
<feature type="transmembrane region" description="Helical" evidence="5">
    <location>
        <begin position="121"/>
        <end position="141"/>
    </location>
</feature>
<protein>
    <submittedName>
        <fullName evidence="6">Uncharacterized protein</fullName>
    </submittedName>
</protein>
<gene>
    <name evidence="6" type="ORF">Daesc_009255</name>
</gene>
<evidence type="ECO:0000256" key="2">
    <source>
        <dbReference type="ARBA" id="ARBA00022692"/>
    </source>
</evidence>
<keyword evidence="3 5" id="KW-1133">Transmembrane helix</keyword>